<dbReference type="Proteomes" id="UP001472677">
    <property type="component" value="Unassembled WGS sequence"/>
</dbReference>
<dbReference type="PANTHER" id="PTHR33228">
    <property type="entry name" value="PROTEIN GLUTAMINE DUMPER 4-RELATED"/>
    <property type="match status" value="1"/>
</dbReference>
<name>A0ABR1ZG92_9ROSI</name>
<evidence type="ECO:0000256" key="8">
    <source>
        <dbReference type="SAM" id="Phobius"/>
    </source>
</evidence>
<evidence type="ECO:0000313" key="10">
    <source>
        <dbReference type="Proteomes" id="UP001472677"/>
    </source>
</evidence>
<comment type="similarity">
    <text evidence="2">Belongs to the GLUTAMINE DUMPER 1 (TC 9.B.60) family.</text>
</comment>
<gene>
    <name evidence="9" type="ORF">V6N12_035244</name>
</gene>
<evidence type="ECO:0000256" key="4">
    <source>
        <dbReference type="ARBA" id="ARBA00022692"/>
    </source>
</evidence>
<feature type="transmembrane region" description="Helical" evidence="8">
    <location>
        <begin position="31"/>
        <end position="51"/>
    </location>
</feature>
<evidence type="ECO:0000256" key="2">
    <source>
        <dbReference type="ARBA" id="ARBA00009977"/>
    </source>
</evidence>
<comment type="subcellular location">
    <subcellularLocation>
        <location evidence="1">Membrane</location>
        <topology evidence="1">Single-pass membrane protein</topology>
    </subcellularLocation>
</comment>
<sequence length="117" mass="12409">MRAMSNVKTVGIGVAASPVAASPWRSPVPYLFGGLASMLALIAFALFVLACSYRRLHNNNGGGASADQRDVENPHSIPNKQVIYEEKILVIMAGEVKPTFLATPVLSLDKEGAGEVK</sequence>
<evidence type="ECO:0000256" key="6">
    <source>
        <dbReference type="ARBA" id="ARBA00022989"/>
    </source>
</evidence>
<dbReference type="PANTHER" id="PTHR33228:SF77">
    <property type="entry name" value="PROTEIN GLUTAMINE DUMPER 2"/>
    <property type="match status" value="1"/>
</dbReference>
<evidence type="ECO:0000256" key="7">
    <source>
        <dbReference type="ARBA" id="ARBA00023136"/>
    </source>
</evidence>
<organism evidence="9 10">
    <name type="scientific">Hibiscus sabdariffa</name>
    <name type="common">roselle</name>
    <dbReference type="NCBI Taxonomy" id="183260"/>
    <lineage>
        <taxon>Eukaryota</taxon>
        <taxon>Viridiplantae</taxon>
        <taxon>Streptophyta</taxon>
        <taxon>Embryophyta</taxon>
        <taxon>Tracheophyta</taxon>
        <taxon>Spermatophyta</taxon>
        <taxon>Magnoliopsida</taxon>
        <taxon>eudicotyledons</taxon>
        <taxon>Gunneridae</taxon>
        <taxon>Pentapetalae</taxon>
        <taxon>rosids</taxon>
        <taxon>malvids</taxon>
        <taxon>Malvales</taxon>
        <taxon>Malvaceae</taxon>
        <taxon>Malvoideae</taxon>
        <taxon>Hibiscus</taxon>
    </lineage>
</organism>
<keyword evidence="6 8" id="KW-1133">Transmembrane helix</keyword>
<keyword evidence="3" id="KW-0813">Transport</keyword>
<accession>A0ABR1ZG92</accession>
<keyword evidence="7 8" id="KW-0472">Membrane</keyword>
<dbReference type="InterPro" id="IPR040359">
    <property type="entry name" value="GDU"/>
</dbReference>
<evidence type="ECO:0000313" key="9">
    <source>
        <dbReference type="EMBL" id="KAK8479454.1"/>
    </source>
</evidence>
<reference evidence="9 10" key="1">
    <citation type="journal article" date="2024" name="G3 (Bethesda)">
        <title>Genome assembly of Hibiscus sabdariffa L. provides insights into metabolisms of medicinal natural products.</title>
        <authorList>
            <person name="Kim T."/>
        </authorList>
    </citation>
    <scope>NUCLEOTIDE SEQUENCE [LARGE SCALE GENOMIC DNA]</scope>
    <source>
        <strain evidence="9">TK-2024</strain>
        <tissue evidence="9">Old leaves</tissue>
    </source>
</reference>
<evidence type="ECO:0000256" key="3">
    <source>
        <dbReference type="ARBA" id="ARBA00022448"/>
    </source>
</evidence>
<keyword evidence="5" id="KW-0029">Amino-acid transport</keyword>
<dbReference type="EMBL" id="JBBPBM010002278">
    <property type="protein sequence ID" value="KAK8479454.1"/>
    <property type="molecule type" value="Genomic_DNA"/>
</dbReference>
<protein>
    <submittedName>
        <fullName evidence="9">Uncharacterized protein</fullName>
    </submittedName>
</protein>
<proteinExistence type="inferred from homology"/>
<comment type="caution">
    <text evidence="9">The sequence shown here is derived from an EMBL/GenBank/DDBJ whole genome shotgun (WGS) entry which is preliminary data.</text>
</comment>
<keyword evidence="10" id="KW-1185">Reference proteome</keyword>
<evidence type="ECO:0000256" key="1">
    <source>
        <dbReference type="ARBA" id="ARBA00004167"/>
    </source>
</evidence>
<evidence type="ECO:0000256" key="5">
    <source>
        <dbReference type="ARBA" id="ARBA00022970"/>
    </source>
</evidence>
<keyword evidence="4 8" id="KW-0812">Transmembrane</keyword>